<gene>
    <name evidence="6" type="ORF">BN860_05578g</name>
</gene>
<feature type="domain" description="Ribosomal protein/NADH dehydrogenase" evidence="5">
    <location>
        <begin position="39"/>
        <end position="120"/>
    </location>
</feature>
<dbReference type="PANTHER" id="PTHR13274">
    <property type="entry name" value="MITOCHONDRIAL RIBOSOMAL PROTEIN S25"/>
    <property type="match status" value="1"/>
</dbReference>
<keyword evidence="4" id="KW-0687">Ribonucleoprotein</keyword>
<dbReference type="GO" id="GO:0005739">
    <property type="term" value="C:mitochondrion"/>
    <property type="evidence" value="ECO:0007669"/>
    <property type="project" value="UniProtKB-SubCell"/>
</dbReference>
<reference evidence="7" key="1">
    <citation type="journal article" date="2013" name="Genome Announc.">
        <title>Genome sequence of the food spoilage yeast Zygosaccharomyces bailii CLIB 213(T).</title>
        <authorList>
            <person name="Galeote V."/>
            <person name="Bigey F."/>
            <person name="Devillers H."/>
            <person name="Neuveglise C."/>
            <person name="Dequin S."/>
        </authorList>
    </citation>
    <scope>NUCLEOTIDE SEQUENCE [LARGE SCALE GENOMIC DNA]</scope>
    <source>
        <strain evidence="7">CLIB 213 / ATCC 58445 / CBS 680 / CCRC 21525 / NBRC 1098 / NCYC 1416 / NRRL Y-2227</strain>
    </source>
</reference>
<dbReference type="GO" id="GO:1990904">
    <property type="term" value="C:ribonucleoprotein complex"/>
    <property type="evidence" value="ECO:0007669"/>
    <property type="project" value="UniProtKB-KW"/>
</dbReference>
<comment type="subcellular location">
    <subcellularLocation>
        <location evidence="1">Mitochondrion</location>
    </subcellularLocation>
</comment>
<dbReference type="OrthoDB" id="1696305at2759"/>
<keyword evidence="2" id="KW-0689">Ribosomal protein</keyword>
<evidence type="ECO:0000256" key="2">
    <source>
        <dbReference type="ARBA" id="ARBA00022980"/>
    </source>
</evidence>
<dbReference type="Proteomes" id="UP000019375">
    <property type="component" value="Unassembled WGS sequence"/>
</dbReference>
<sequence length="133" mass="15315">MPSIPKQINFLNRISFTTPQAQLRLDPAYSSLKLVFQYENHNGQMGARKFCSQYLPTLKFYNPRLQVDVIRIRNPNYRDSSVPCTLEALGVDGKVLHTLEMKNKHSDDIVRELGQLLNCENVPQDQIVQVKRA</sequence>
<name>A0A8J2T7G7_ZYGB2</name>
<evidence type="ECO:0000313" key="7">
    <source>
        <dbReference type="Proteomes" id="UP000019375"/>
    </source>
</evidence>
<evidence type="ECO:0000313" key="6">
    <source>
        <dbReference type="EMBL" id="CDF90309.1"/>
    </source>
</evidence>
<organism evidence="6 7">
    <name type="scientific">Zygosaccharomyces bailii (strain CLIB 213 / ATCC 58445 / CBS 680 / BCRC 21525 / NBRC 1098 / NCYC 1416 / NRRL Y-2227)</name>
    <dbReference type="NCBI Taxonomy" id="1333698"/>
    <lineage>
        <taxon>Eukaryota</taxon>
        <taxon>Fungi</taxon>
        <taxon>Dikarya</taxon>
        <taxon>Ascomycota</taxon>
        <taxon>Saccharomycotina</taxon>
        <taxon>Saccharomycetes</taxon>
        <taxon>Saccharomycetales</taxon>
        <taxon>Saccharomycetaceae</taxon>
        <taxon>Zygosaccharomyces</taxon>
    </lineage>
</organism>
<dbReference type="SMART" id="SM00916">
    <property type="entry name" value="L51_S25_CI-B8"/>
    <property type="match status" value="1"/>
</dbReference>
<dbReference type="Pfam" id="PF05047">
    <property type="entry name" value="L51_S25_CI-B8"/>
    <property type="match status" value="1"/>
</dbReference>
<accession>A0A8J2T7G7</accession>
<dbReference type="AlphaFoldDB" id="A0A8J2T7G7"/>
<evidence type="ECO:0000256" key="3">
    <source>
        <dbReference type="ARBA" id="ARBA00023128"/>
    </source>
</evidence>
<protein>
    <submittedName>
        <fullName evidence="6">ZYBA0S06-05578g1_1</fullName>
    </submittedName>
</protein>
<keyword evidence="7" id="KW-1185">Reference proteome</keyword>
<dbReference type="InterPro" id="IPR007741">
    <property type="entry name" value="Ribosomal_mL43/mS25/NADH_DH"/>
</dbReference>
<dbReference type="InterPro" id="IPR040049">
    <property type="entry name" value="Ribosomal_mS25/mL61"/>
</dbReference>
<dbReference type="EMBL" id="HG316459">
    <property type="protein sequence ID" value="CDF90309.1"/>
    <property type="molecule type" value="Genomic_DNA"/>
</dbReference>
<dbReference type="PANTHER" id="PTHR13274:SF2">
    <property type="entry name" value="SMALL RIBOSOMAL SUBUNIT PROTEIN MS25"/>
    <property type="match status" value="1"/>
</dbReference>
<evidence type="ECO:0000256" key="1">
    <source>
        <dbReference type="ARBA" id="ARBA00004173"/>
    </source>
</evidence>
<dbReference type="GO" id="GO:0005840">
    <property type="term" value="C:ribosome"/>
    <property type="evidence" value="ECO:0007669"/>
    <property type="project" value="UniProtKB-KW"/>
</dbReference>
<proteinExistence type="predicted"/>
<dbReference type="GO" id="GO:0003735">
    <property type="term" value="F:structural constituent of ribosome"/>
    <property type="evidence" value="ECO:0007669"/>
    <property type="project" value="InterPro"/>
</dbReference>
<keyword evidence="3" id="KW-0496">Mitochondrion</keyword>
<evidence type="ECO:0000256" key="4">
    <source>
        <dbReference type="ARBA" id="ARBA00023274"/>
    </source>
</evidence>
<evidence type="ECO:0000259" key="5">
    <source>
        <dbReference type="SMART" id="SM00916"/>
    </source>
</evidence>